<protein>
    <submittedName>
        <fullName evidence="1">NADPH:quinone oxidoreductase</fullName>
    </submittedName>
</protein>
<dbReference type="EMBL" id="GGEC01049552">
    <property type="protein sequence ID" value="MBX30036.1"/>
    <property type="molecule type" value="Transcribed_RNA"/>
</dbReference>
<dbReference type="AlphaFoldDB" id="A0A2P2MII7"/>
<sequence length="67" mass="7930">MKVEINTNLAKMILRSPTAKTSSSTYNGSSFVSPTVWRPRCPVNGIFQRCWQNKEKQKYYWIKRFNL</sequence>
<organism evidence="1">
    <name type="scientific">Rhizophora mucronata</name>
    <name type="common">Asiatic mangrove</name>
    <dbReference type="NCBI Taxonomy" id="61149"/>
    <lineage>
        <taxon>Eukaryota</taxon>
        <taxon>Viridiplantae</taxon>
        <taxon>Streptophyta</taxon>
        <taxon>Embryophyta</taxon>
        <taxon>Tracheophyta</taxon>
        <taxon>Spermatophyta</taxon>
        <taxon>Magnoliopsida</taxon>
        <taxon>eudicotyledons</taxon>
        <taxon>Gunneridae</taxon>
        <taxon>Pentapetalae</taxon>
        <taxon>rosids</taxon>
        <taxon>fabids</taxon>
        <taxon>Malpighiales</taxon>
        <taxon>Rhizophoraceae</taxon>
        <taxon>Rhizophora</taxon>
    </lineage>
</organism>
<evidence type="ECO:0000313" key="1">
    <source>
        <dbReference type="EMBL" id="MBX30036.1"/>
    </source>
</evidence>
<name>A0A2P2MII7_RHIMU</name>
<proteinExistence type="predicted"/>
<reference evidence="1" key="1">
    <citation type="submission" date="2018-02" db="EMBL/GenBank/DDBJ databases">
        <title>Rhizophora mucronata_Transcriptome.</title>
        <authorList>
            <person name="Meera S.P."/>
            <person name="Sreeshan A."/>
            <person name="Augustine A."/>
        </authorList>
    </citation>
    <scope>NUCLEOTIDE SEQUENCE</scope>
    <source>
        <tissue evidence="1">Leaf</tissue>
    </source>
</reference>
<accession>A0A2P2MII7</accession>